<reference evidence="1 2" key="1">
    <citation type="submission" date="2018-07" db="EMBL/GenBank/DDBJ databases">
        <title>Genomic Encyclopedia of Type Strains, Phase IV (KMG-IV): sequencing the most valuable type-strain genomes for metagenomic binning, comparative biology and taxonomic classification.</title>
        <authorList>
            <person name="Goeker M."/>
        </authorList>
    </citation>
    <scope>NUCLEOTIDE SEQUENCE [LARGE SCALE GENOMIC DNA]</scope>
    <source>
        <strain evidence="1 2">DSM 21352</strain>
    </source>
</reference>
<dbReference type="RefSeq" id="WP_017757053.1">
    <property type="nucleotide sequence ID" value="NZ_QQAV01000006.1"/>
</dbReference>
<keyword evidence="2" id="KW-1185">Reference proteome</keyword>
<sequence>MNVLQLIEALHRLPPQATVLLEGDAGYSPLGAVELFSPGGGQPDEVLLQPDMTPD</sequence>
<proteinExistence type="predicted"/>
<accession>A0A370FFL6</accession>
<evidence type="ECO:0000313" key="1">
    <source>
        <dbReference type="EMBL" id="RDI23491.1"/>
    </source>
</evidence>
<protein>
    <submittedName>
        <fullName evidence="1">Uncharacterized protein</fullName>
    </submittedName>
</protein>
<gene>
    <name evidence="1" type="ORF">DFR41_106197</name>
</gene>
<organism evidence="1 2">
    <name type="scientific">Pseudacidovorax intermedius</name>
    <dbReference type="NCBI Taxonomy" id="433924"/>
    <lineage>
        <taxon>Bacteria</taxon>
        <taxon>Pseudomonadati</taxon>
        <taxon>Pseudomonadota</taxon>
        <taxon>Betaproteobacteria</taxon>
        <taxon>Burkholderiales</taxon>
        <taxon>Comamonadaceae</taxon>
        <taxon>Pseudacidovorax</taxon>
    </lineage>
</organism>
<comment type="caution">
    <text evidence="1">The sequence shown here is derived from an EMBL/GenBank/DDBJ whole genome shotgun (WGS) entry which is preliminary data.</text>
</comment>
<evidence type="ECO:0000313" key="2">
    <source>
        <dbReference type="Proteomes" id="UP000255265"/>
    </source>
</evidence>
<dbReference type="EMBL" id="QQAV01000006">
    <property type="protein sequence ID" value="RDI23491.1"/>
    <property type="molecule type" value="Genomic_DNA"/>
</dbReference>
<dbReference type="Proteomes" id="UP000255265">
    <property type="component" value="Unassembled WGS sequence"/>
</dbReference>
<dbReference type="AlphaFoldDB" id="A0A370FFL6"/>
<name>A0A370FFL6_9BURK</name>